<dbReference type="GO" id="GO:0005737">
    <property type="term" value="C:cytoplasm"/>
    <property type="evidence" value="ECO:0007669"/>
    <property type="project" value="TreeGrafter"/>
</dbReference>
<evidence type="ECO:0000259" key="2">
    <source>
        <dbReference type="Pfam" id="PF00248"/>
    </source>
</evidence>
<dbReference type="InterPro" id="IPR032710">
    <property type="entry name" value="NTF2-like_dom_sf"/>
</dbReference>
<reference evidence="4 5" key="1">
    <citation type="submission" date="2020-02" db="EMBL/GenBank/DDBJ databases">
        <title>Whole-genome analyses of novel actinobacteria.</title>
        <authorList>
            <person name="Sahin N."/>
        </authorList>
    </citation>
    <scope>NUCLEOTIDE SEQUENCE [LARGE SCALE GENOMIC DNA]</scope>
    <source>
        <strain evidence="4 5">A7024</strain>
    </source>
</reference>
<name>A0A6G4U1X9_9ACTN</name>
<evidence type="ECO:0000256" key="1">
    <source>
        <dbReference type="ARBA" id="ARBA00023002"/>
    </source>
</evidence>
<dbReference type="RefSeq" id="WP_165237741.1">
    <property type="nucleotide sequence ID" value="NZ_JAAKZV010000060.1"/>
</dbReference>
<dbReference type="CDD" id="cd19088">
    <property type="entry name" value="AKR_AKR13B1"/>
    <property type="match status" value="1"/>
</dbReference>
<comment type="caution">
    <text evidence="4">The sequence shown here is derived from an EMBL/GenBank/DDBJ whole genome shotgun (WGS) entry which is preliminary data.</text>
</comment>
<evidence type="ECO:0000259" key="3">
    <source>
        <dbReference type="Pfam" id="PF12680"/>
    </source>
</evidence>
<dbReference type="PANTHER" id="PTHR43625:SF40">
    <property type="entry name" value="ALDO-KETO REDUCTASE YAKC [NADP(+)]"/>
    <property type="match status" value="1"/>
</dbReference>
<evidence type="ECO:0000313" key="4">
    <source>
        <dbReference type="EMBL" id="NGN65378.1"/>
    </source>
</evidence>
<dbReference type="Gene3D" id="3.20.20.100">
    <property type="entry name" value="NADP-dependent oxidoreductase domain"/>
    <property type="match status" value="1"/>
</dbReference>
<dbReference type="InterPro" id="IPR036812">
    <property type="entry name" value="NAD(P)_OxRdtase_dom_sf"/>
</dbReference>
<dbReference type="InterPro" id="IPR050791">
    <property type="entry name" value="Aldo-Keto_reductase"/>
</dbReference>
<dbReference type="SUPFAM" id="SSF51430">
    <property type="entry name" value="NAD(P)-linked oxidoreductase"/>
    <property type="match status" value="1"/>
</dbReference>
<keyword evidence="1" id="KW-0560">Oxidoreductase</keyword>
<dbReference type="SUPFAM" id="SSF54427">
    <property type="entry name" value="NTF2-like"/>
    <property type="match status" value="1"/>
</dbReference>
<protein>
    <submittedName>
        <fullName evidence="4">SnoaL-like domain-containing protein</fullName>
    </submittedName>
</protein>
<dbReference type="AlphaFoldDB" id="A0A6G4U1X9"/>
<dbReference type="PANTHER" id="PTHR43625">
    <property type="entry name" value="AFLATOXIN B1 ALDEHYDE REDUCTASE"/>
    <property type="match status" value="1"/>
</dbReference>
<accession>A0A6G4U1X9</accession>
<feature type="domain" description="NADP-dependent oxidoreductase" evidence="2">
    <location>
        <begin position="21"/>
        <end position="296"/>
    </location>
</feature>
<dbReference type="Pfam" id="PF00248">
    <property type="entry name" value="Aldo_ket_red"/>
    <property type="match status" value="1"/>
</dbReference>
<gene>
    <name evidence="4" type="ORF">G5C51_15920</name>
</gene>
<dbReference type="Proteomes" id="UP000481583">
    <property type="component" value="Unassembled WGS sequence"/>
</dbReference>
<dbReference type="Pfam" id="PF12680">
    <property type="entry name" value="SnoaL_2"/>
    <property type="match status" value="1"/>
</dbReference>
<dbReference type="GO" id="GO:0016491">
    <property type="term" value="F:oxidoreductase activity"/>
    <property type="evidence" value="ECO:0007669"/>
    <property type="project" value="UniProtKB-KW"/>
</dbReference>
<dbReference type="InterPro" id="IPR037401">
    <property type="entry name" value="SnoaL-like"/>
</dbReference>
<dbReference type="Gene3D" id="3.10.450.50">
    <property type="match status" value="1"/>
</dbReference>
<evidence type="ECO:0000313" key="5">
    <source>
        <dbReference type="Proteomes" id="UP000481583"/>
    </source>
</evidence>
<keyword evidence="5" id="KW-1185">Reference proteome</keyword>
<sequence>MPETATSPSTFRLGGETPVNRLGYGAMHLTGPGMWGPPEDPDSAVRILRRAVHDLGVNFLDTADSYGPGHNEEIIRKALHPYPDDLVISTKGGMLRTGPRDWTHEEGRDPYIMALGRPEYLRQQVEVSLLRLGAESIGLYQLHRIDDRVPLADQLGVLAELKAEGKIRHIGLSGQPDVPVATIEAARQITDIAAVEALFNIADQASTPVLEYCEDNGIAFIPWFPLGHGGLVGPAGVLTKAAEAYGTSGARLGLAWLLQRSPNILAIPGTTKLPHLEDNMKAAGVVLTGGQWRDVEAQCAQAEAWRPEPRQTSPAASSEHPNCATIRAVYRDLTRIAEYAADDVVYHVAARDTPEGAPDLHGKHAVTAVERWLADKTGGTLRAEVESVVANDHWGTIIGTFHFTIRGEEHAERFCGLWKFRDGLITHHWQNAYDPVALGRLLDPPAQ</sequence>
<dbReference type="InterPro" id="IPR023210">
    <property type="entry name" value="NADP_OxRdtase_dom"/>
</dbReference>
<proteinExistence type="predicted"/>
<organism evidence="4 5">
    <name type="scientific">Streptomyces coryli</name>
    <dbReference type="NCBI Taxonomy" id="1128680"/>
    <lineage>
        <taxon>Bacteria</taxon>
        <taxon>Bacillati</taxon>
        <taxon>Actinomycetota</taxon>
        <taxon>Actinomycetes</taxon>
        <taxon>Kitasatosporales</taxon>
        <taxon>Streptomycetaceae</taxon>
        <taxon>Streptomyces</taxon>
    </lineage>
</organism>
<dbReference type="EMBL" id="JAAKZV010000060">
    <property type="protein sequence ID" value="NGN65378.1"/>
    <property type="molecule type" value="Genomic_DNA"/>
</dbReference>
<feature type="domain" description="SnoaL-like" evidence="3">
    <location>
        <begin position="331"/>
        <end position="428"/>
    </location>
</feature>